<reference evidence="3" key="1">
    <citation type="submission" date="2015-07" db="EMBL/GenBank/DDBJ databases">
        <title>Draft Genome Sequences of Anaerolinea thermolimosa IMO-1, Bellilinea caldifistulae GOMI-1, Leptolinea tardivitalis YMTK-2, Levilinea saccharolytica KIBI-1,Longilinea arvoryzae KOME-1, Previously Described as Members of the Anaerolineaceae (Chloroflexi).</title>
        <authorList>
            <person name="Sekiguchi Y."/>
            <person name="Ohashi A."/>
            <person name="Matsuura N."/>
            <person name="Tourlousse M.D."/>
        </authorList>
    </citation>
    <scope>NUCLEOTIDE SEQUENCE [LARGE SCALE GENOMIC DNA]</scope>
    <source>
        <strain evidence="3">KOME-1</strain>
    </source>
</reference>
<dbReference type="NCBIfam" id="TIGR00090">
    <property type="entry name" value="rsfS_iojap_ybeB"/>
    <property type="match status" value="1"/>
</dbReference>
<dbReference type="InterPro" id="IPR043519">
    <property type="entry name" value="NT_sf"/>
</dbReference>
<dbReference type="InterPro" id="IPR004394">
    <property type="entry name" value="Iojap/RsfS/C7orf30"/>
</dbReference>
<dbReference type="PANTHER" id="PTHR21043:SF0">
    <property type="entry name" value="MITOCHONDRIAL ASSEMBLY OF RIBOSOMAL LARGE SUBUNIT PROTEIN 1"/>
    <property type="match status" value="1"/>
</dbReference>
<dbReference type="PANTHER" id="PTHR21043">
    <property type="entry name" value="IOJAP SUPERFAMILY ORTHOLOG"/>
    <property type="match status" value="1"/>
</dbReference>
<accession>A0A0S7BMF0</accession>
<keyword evidence="2" id="KW-0678">Repressor</keyword>
<dbReference type="GO" id="GO:0090071">
    <property type="term" value="P:negative regulation of ribosome biogenesis"/>
    <property type="evidence" value="ECO:0007669"/>
    <property type="project" value="UniProtKB-UniRule"/>
</dbReference>
<dbReference type="GO" id="GO:0005737">
    <property type="term" value="C:cytoplasm"/>
    <property type="evidence" value="ECO:0007669"/>
    <property type="project" value="UniProtKB-SubCell"/>
</dbReference>
<organism evidence="3">
    <name type="scientific">Longilinea arvoryzae</name>
    <dbReference type="NCBI Taxonomy" id="360412"/>
    <lineage>
        <taxon>Bacteria</taxon>
        <taxon>Bacillati</taxon>
        <taxon>Chloroflexota</taxon>
        <taxon>Anaerolineae</taxon>
        <taxon>Anaerolineales</taxon>
        <taxon>Anaerolineaceae</taxon>
        <taxon>Longilinea</taxon>
    </lineage>
</organism>
<comment type="subcellular location">
    <subcellularLocation>
        <location evidence="2">Cytoplasm</location>
    </subcellularLocation>
</comment>
<dbReference type="GO" id="GO:0017148">
    <property type="term" value="P:negative regulation of translation"/>
    <property type="evidence" value="ECO:0007669"/>
    <property type="project" value="UniProtKB-UniRule"/>
</dbReference>
<evidence type="ECO:0000256" key="2">
    <source>
        <dbReference type="HAMAP-Rule" id="MF_01477"/>
    </source>
</evidence>
<dbReference type="SUPFAM" id="SSF81301">
    <property type="entry name" value="Nucleotidyltransferase"/>
    <property type="match status" value="1"/>
</dbReference>
<keyword evidence="4" id="KW-1185">Reference proteome</keyword>
<name>A0A0S7BMF0_9CHLR</name>
<protein>
    <recommendedName>
        <fullName evidence="2">Ribosomal silencing factor RsfS</fullName>
    </recommendedName>
</protein>
<evidence type="ECO:0000313" key="4">
    <source>
        <dbReference type="Proteomes" id="UP000055060"/>
    </source>
</evidence>
<dbReference type="Proteomes" id="UP000055060">
    <property type="component" value="Unassembled WGS sequence"/>
</dbReference>
<dbReference type="GO" id="GO:0042256">
    <property type="term" value="P:cytosolic ribosome assembly"/>
    <property type="evidence" value="ECO:0007669"/>
    <property type="project" value="UniProtKB-UniRule"/>
</dbReference>
<dbReference type="HAMAP" id="MF_01477">
    <property type="entry name" value="Iojap_RsfS"/>
    <property type="match status" value="1"/>
</dbReference>
<dbReference type="Pfam" id="PF02410">
    <property type="entry name" value="RsfS"/>
    <property type="match status" value="1"/>
</dbReference>
<keyword evidence="2" id="KW-0810">Translation regulation</keyword>
<dbReference type="Gene3D" id="3.30.460.10">
    <property type="entry name" value="Beta Polymerase, domain 2"/>
    <property type="match status" value="1"/>
</dbReference>
<dbReference type="RefSeq" id="WP_236709986.1">
    <property type="nucleotide sequence ID" value="NZ_DF967972.1"/>
</dbReference>
<keyword evidence="2" id="KW-0963">Cytoplasm</keyword>
<comment type="subunit">
    <text evidence="2">Interacts with ribosomal protein uL14 (rplN).</text>
</comment>
<evidence type="ECO:0000256" key="1">
    <source>
        <dbReference type="ARBA" id="ARBA00010574"/>
    </source>
</evidence>
<proteinExistence type="inferred from homology"/>
<comment type="similarity">
    <text evidence="1 2">Belongs to the Iojap/RsfS family.</text>
</comment>
<dbReference type="STRING" id="360412.LARV_02961"/>
<dbReference type="AlphaFoldDB" id="A0A0S7BMF0"/>
<dbReference type="GO" id="GO:0043023">
    <property type="term" value="F:ribosomal large subunit binding"/>
    <property type="evidence" value="ECO:0007669"/>
    <property type="project" value="TreeGrafter"/>
</dbReference>
<evidence type="ECO:0000313" key="3">
    <source>
        <dbReference type="EMBL" id="GAP15179.1"/>
    </source>
</evidence>
<gene>
    <name evidence="2" type="primary">rsfS</name>
    <name evidence="3" type="ORF">LARV_02961</name>
</gene>
<sequence length="104" mass="11902">MDILEDKKGENIVLVDVHEFSSFTDYFVFVTGTSDRMLDALAKAVSEGIDQQYDINSKIEGSSQTGWIVVDIGDTVVHLLTQQQRDYYRIEELWSQGKTLLRLQ</sequence>
<dbReference type="EMBL" id="DF967972">
    <property type="protein sequence ID" value="GAP15179.1"/>
    <property type="molecule type" value="Genomic_DNA"/>
</dbReference>
<comment type="function">
    <text evidence="2">Functions as a ribosomal silencing factor. Interacts with ribosomal protein uL14 (rplN), blocking formation of intersubunit bridge B8. Prevents association of the 30S and 50S ribosomal subunits and the formation of functional ribosomes, thus repressing translation.</text>
</comment>